<gene>
    <name evidence="1" type="primary">n379L</name>
    <name evidence="1" type="ORF">FR483_n379L</name>
</gene>
<evidence type="ECO:0000313" key="2">
    <source>
        <dbReference type="Proteomes" id="UP000204095"/>
    </source>
</evidence>
<dbReference type="GeneID" id="5470123"/>
<organism evidence="1 2">
    <name type="scientific">Paramecium bursaria Chlorella virus FR483</name>
    <name type="common">PBCV-FR483</name>
    <dbReference type="NCBI Taxonomy" id="399781"/>
    <lineage>
        <taxon>Viruses</taxon>
        <taxon>Varidnaviria</taxon>
        <taxon>Bamfordvirae</taxon>
        <taxon>Nucleocytoviricota</taxon>
        <taxon>Megaviricetes</taxon>
        <taxon>Algavirales</taxon>
        <taxon>Phycodnaviridae</taxon>
        <taxon>Chlorovirus</taxon>
        <taxon>Chlorovirus conductrix</taxon>
        <taxon>Paramecium bursaria Chlorella virus A1</taxon>
    </lineage>
</organism>
<reference evidence="1 2" key="1">
    <citation type="journal article" date="2007" name="Virology">
        <title>Sequence and annotation of the 314-kb MT325 and the 321-kb FR483 viruses that infect Chlorella Pbi.</title>
        <authorList>
            <person name="Fitzgerald L.A."/>
            <person name="Graves M.V."/>
            <person name="Li X."/>
            <person name="Feldblyum T."/>
            <person name="Hartigan J."/>
            <person name="Van Etten J.L."/>
        </authorList>
    </citation>
    <scope>NUCLEOTIDE SEQUENCE [LARGE SCALE GENOMIC DNA]</scope>
    <source>
        <strain evidence="1 2">FR483</strain>
    </source>
</reference>
<evidence type="ECO:0000313" key="1">
    <source>
        <dbReference type="EMBL" id="ABT15664.1"/>
    </source>
</evidence>
<dbReference type="KEGG" id="vg:5470123"/>
<name>A7J783_PBCVF</name>
<proteinExistence type="predicted"/>
<accession>A7J783</accession>
<dbReference type="Proteomes" id="UP000204095">
    <property type="component" value="Segment"/>
</dbReference>
<sequence>MLCVICFLVICPRRMSFVPGKCHLTPVPQEGIKHISCSCIFTNQKAPNNQSSQQPKPSANNQQTWLIALFPALTFA</sequence>
<dbReference type="EMBL" id="DQ890022">
    <property type="protein sequence ID" value="ABT15664.1"/>
    <property type="molecule type" value="Genomic_DNA"/>
</dbReference>
<protein>
    <submittedName>
        <fullName evidence="1">Uncharacterized protein n379L</fullName>
    </submittedName>
</protein>
<dbReference type="RefSeq" id="YP_001426011.1">
    <property type="nucleotide sequence ID" value="NC_008603.1"/>
</dbReference>
<organismHost>
    <name type="scientific">Paramecium bursaria</name>
    <dbReference type="NCBI Taxonomy" id="74790"/>
</organismHost>